<reference evidence="1 2" key="1">
    <citation type="submission" date="2019-04" db="EMBL/GenBank/DDBJ databases">
        <title>Friends and foes A comparative genomics study of 23 Aspergillus species from section Flavi.</title>
        <authorList>
            <consortium name="DOE Joint Genome Institute"/>
            <person name="Kjaerbolling I."/>
            <person name="Vesth T."/>
            <person name="Frisvad J.C."/>
            <person name="Nybo J.L."/>
            <person name="Theobald S."/>
            <person name="Kildgaard S."/>
            <person name="Isbrandt T."/>
            <person name="Kuo A."/>
            <person name="Sato A."/>
            <person name="Lyhne E.K."/>
            <person name="Kogle M.E."/>
            <person name="Wiebenga A."/>
            <person name="Kun R.S."/>
            <person name="Lubbers R.J."/>
            <person name="Makela M.R."/>
            <person name="Barry K."/>
            <person name="Chovatia M."/>
            <person name="Clum A."/>
            <person name="Daum C."/>
            <person name="Haridas S."/>
            <person name="He G."/>
            <person name="LaButti K."/>
            <person name="Lipzen A."/>
            <person name="Mondo S."/>
            <person name="Riley R."/>
            <person name="Salamov A."/>
            <person name="Simmons B.A."/>
            <person name="Magnuson J.K."/>
            <person name="Henrissat B."/>
            <person name="Mortensen U.H."/>
            <person name="Larsen T.O."/>
            <person name="Devries R.P."/>
            <person name="Grigoriev I.V."/>
            <person name="Machida M."/>
            <person name="Baker S.E."/>
            <person name="Andersen M.R."/>
        </authorList>
    </citation>
    <scope>NUCLEOTIDE SEQUENCE [LARGE SCALE GENOMIC DNA]</scope>
    <source>
        <strain evidence="1 2">CBS 151.66</strain>
    </source>
</reference>
<dbReference type="EMBL" id="ML732314">
    <property type="protein sequence ID" value="KAB8070111.1"/>
    <property type="molecule type" value="Genomic_DNA"/>
</dbReference>
<keyword evidence="2" id="KW-1185">Reference proteome</keyword>
<evidence type="ECO:0000313" key="1">
    <source>
        <dbReference type="EMBL" id="KAB8070111.1"/>
    </source>
</evidence>
<name>A0A5N5WNJ9_9EURO</name>
<gene>
    <name evidence="1" type="ORF">BDV29DRAFT_160785</name>
</gene>
<accession>A0A5N5WNJ9</accession>
<proteinExistence type="predicted"/>
<sequence>MITVRPLAEEIRDTALQSVVSSPPDVSYVHHPSEFTVSMDSVRDYINSQVDDKARATLEQVLPHKWAGRVKALGTKYQFASQDMTLRDAASGADKKGELQLRRQHSFCTSSSSFVKISELGNVVQPI</sequence>
<dbReference type="AlphaFoldDB" id="A0A5N5WNJ9"/>
<protein>
    <submittedName>
        <fullName evidence="1">Uncharacterized protein</fullName>
    </submittedName>
</protein>
<organism evidence="1 2">
    <name type="scientific">Aspergillus leporis</name>
    <dbReference type="NCBI Taxonomy" id="41062"/>
    <lineage>
        <taxon>Eukaryota</taxon>
        <taxon>Fungi</taxon>
        <taxon>Dikarya</taxon>
        <taxon>Ascomycota</taxon>
        <taxon>Pezizomycotina</taxon>
        <taxon>Eurotiomycetes</taxon>
        <taxon>Eurotiomycetidae</taxon>
        <taxon>Eurotiales</taxon>
        <taxon>Aspergillaceae</taxon>
        <taxon>Aspergillus</taxon>
        <taxon>Aspergillus subgen. Circumdati</taxon>
    </lineage>
</organism>
<evidence type="ECO:0000313" key="2">
    <source>
        <dbReference type="Proteomes" id="UP000326565"/>
    </source>
</evidence>
<dbReference type="Proteomes" id="UP000326565">
    <property type="component" value="Unassembled WGS sequence"/>
</dbReference>